<reference evidence="2" key="1">
    <citation type="journal article" date="2021" name="Proc. Natl. Acad. Sci. U.S.A.">
        <title>A Catalog of Tens of Thousands of Viruses from Human Metagenomes Reveals Hidden Associations with Chronic Diseases.</title>
        <authorList>
            <person name="Tisza M.J."/>
            <person name="Buck C.B."/>
        </authorList>
    </citation>
    <scope>NUCLEOTIDE SEQUENCE</scope>
    <source>
        <strain evidence="2">Cttxo15</strain>
    </source>
</reference>
<sequence>MFINGRFHSRSVLFAPNDGGETTGAGGAGNSDKTPEGKNSDPANGGKDKGGNETVPYGRFKEVNDENKSLKARLAEFESEKAKAEAEKKKQEEAEALKKGEHEKIIAEKQSALDAYAAKEADWGKRTASIQAMVDGKLEEIKASHGDDILAKVKATIGSDDPWVILEKLDNVLGLLGA</sequence>
<proteinExistence type="predicted"/>
<feature type="region of interest" description="Disordered" evidence="1">
    <location>
        <begin position="77"/>
        <end position="98"/>
    </location>
</feature>
<protein>
    <submittedName>
        <fullName evidence="2">Uncharacterized protein</fullName>
    </submittedName>
</protein>
<accession>A0A8S5N1Y9</accession>
<evidence type="ECO:0000256" key="1">
    <source>
        <dbReference type="SAM" id="MobiDB-lite"/>
    </source>
</evidence>
<organism evidence="2">
    <name type="scientific">Podoviridae sp. cttxo15</name>
    <dbReference type="NCBI Taxonomy" id="2826584"/>
    <lineage>
        <taxon>Viruses</taxon>
        <taxon>Duplodnaviria</taxon>
        <taxon>Heunggongvirae</taxon>
        <taxon>Uroviricota</taxon>
        <taxon>Caudoviricetes</taxon>
    </lineage>
</organism>
<dbReference type="EMBL" id="BK015041">
    <property type="protein sequence ID" value="DAD88496.1"/>
    <property type="molecule type" value="Genomic_DNA"/>
</dbReference>
<feature type="region of interest" description="Disordered" evidence="1">
    <location>
        <begin position="1"/>
        <end position="63"/>
    </location>
</feature>
<evidence type="ECO:0000313" key="2">
    <source>
        <dbReference type="EMBL" id="DAD88496.1"/>
    </source>
</evidence>
<name>A0A8S5N1Y9_9CAUD</name>